<evidence type="ECO:0000313" key="5">
    <source>
        <dbReference type="EMBL" id="MBW0470027.1"/>
    </source>
</evidence>
<sequence>MPTEVPTNIPSEESSDNEFHLKTKMIKLNQSNWVQWSCQMENYLTARQYDDLLMPPSETQKQNAKFKQKNSSALSLLWGCVSSELEGVLLDNRTSFYDAWEALARICGKNSIVVICETFFELMSLKYEPETSLQTHIHSFQKIFAQYNSITVEKELGMLISPVMAAAMFIRSLNSDRELTGLIQTLYDISPFTLSSVVNRVAIEHLRRQQSGEQTLFTNPPNQPPKHNPKGKGRKMGRKSKKTRTALQENGKTDSDKRFGNLENMIAKLQASMRNQSAHMIIEPENKTLSSDSDVFVVQDSPVFSIDDGNKIYLDSGAGKSVVNRLNLLTNVTPVQQKINTYGNSVAITHQGTLKFKSMTIHPIYFAPNGPVNLLSVSQLLDHGIKPVIKDNLFLLKWGNSILASFKQEGNLFASKIQSDRNYFTNTEVKDWHMILGHPRNSYLKQLFKDGKIKGQFTPAKDCQICQKAKIQNFPHNRALPSSKVAFHRLHVDTLEITPAIEQGVKYVLVIVDDYSQYNQIYLMTNKSQAQGNIMAFVHEVFNKVNTRLAFLHTDRGGEFDSTLFRQFLFDKGISLERGPADSPQTNGIAERFNKTLLTKIRCLLAQSKIPVCMWNEAASHGSLLLNLLPHKAIGMNSPYEVLSRNNMILEAPMGMEKLIPFGFKTIVHVRNVSSKLALRAETLKALTFEKHSDSMRFYDESANKVQITRDFSFPNILVDRTLRQEVVSFPLPVIKSHTPITSVPSPEPITQCSDQQVAETTSNSPPSNAIRNYAYVPYYNKAPKDISQQIDPKNIIEGRRQRNHPPDRILLADVITYSKAMSDPVEASHWKEAMNLEFDSLTHHNTGKLVPYPNDGKVIGGMWRLTKKRNEYGDVYRYKARWVVLGNHQEHMIHYFDTWASVGQNKSFKAMISLVADSNFIPYQFDIETAFLHGDMDTTVYVKQVKGYEEVGKENWVWKLNKSLYGTKQAPRMWQLKLCAVLTQCGMEKAKSDGSLYLNHDKSLILHMHVDDGFLIGKEDSVITTFLKLLSKEFTVKSKIKPTEHLGYKMEWFHDGLIGLSQPDLTKKLIHDHDMSESKSVKTPCNGNLMMEISNEGEPTAITPYQQAIGSLNYLAQHTRPDIMFTVNQLSRYSTKPTGKHWTAIKHLLHYLKGTMMFVLEFNKTTSKTILSGWADADYANDKSDRKSISGYAITFFGNPISWWSKKQTVVAQSTTEAEFITMNVCVKQLRWMSYLLSDMGYDSARPVLFNDNSGATTISKQASLNINTKHIEVRFQYVHDLVLKKQLDVVQVASADMIADVLTKPLGLQKLNVVYQQFVEEQSH</sequence>
<dbReference type="InterPro" id="IPR012337">
    <property type="entry name" value="RNaseH-like_sf"/>
</dbReference>
<feature type="compositionally biased region" description="Polar residues" evidence="3">
    <location>
        <begin position="209"/>
        <end position="218"/>
    </location>
</feature>
<dbReference type="CDD" id="cd09272">
    <property type="entry name" value="RNase_HI_RT_Ty1"/>
    <property type="match status" value="1"/>
</dbReference>
<dbReference type="InterPro" id="IPR036397">
    <property type="entry name" value="RNaseH_sf"/>
</dbReference>
<reference evidence="5" key="1">
    <citation type="submission" date="2021-03" db="EMBL/GenBank/DDBJ databases">
        <title>Draft genome sequence of rust myrtle Austropuccinia psidii MF-1, a brazilian biotype.</title>
        <authorList>
            <person name="Quecine M.C."/>
            <person name="Pachon D.M.R."/>
            <person name="Bonatelli M.L."/>
            <person name="Correr F.H."/>
            <person name="Franceschini L.M."/>
            <person name="Leite T.F."/>
            <person name="Margarido G.R.A."/>
            <person name="Almeida C.A."/>
            <person name="Ferrarezi J.A."/>
            <person name="Labate C.A."/>
        </authorList>
    </citation>
    <scope>NUCLEOTIDE SEQUENCE</scope>
    <source>
        <strain evidence="5">MF-1</strain>
    </source>
</reference>
<comment type="caution">
    <text evidence="5">The sequence shown here is derived from an EMBL/GenBank/DDBJ whole genome shotgun (WGS) entry which is preliminary data.</text>
</comment>
<proteinExistence type="predicted"/>
<dbReference type="SUPFAM" id="SSF56672">
    <property type="entry name" value="DNA/RNA polymerases"/>
    <property type="match status" value="1"/>
</dbReference>
<dbReference type="SUPFAM" id="SSF53098">
    <property type="entry name" value="Ribonuclease H-like"/>
    <property type="match status" value="1"/>
</dbReference>
<evidence type="ECO:0000256" key="2">
    <source>
        <dbReference type="ARBA" id="ARBA00022884"/>
    </source>
</evidence>
<dbReference type="GO" id="GO:0004190">
    <property type="term" value="F:aspartic-type endopeptidase activity"/>
    <property type="evidence" value="ECO:0007669"/>
    <property type="project" value="UniProtKB-KW"/>
</dbReference>
<dbReference type="Gene3D" id="3.30.420.10">
    <property type="entry name" value="Ribonuclease H-like superfamily/Ribonuclease H"/>
    <property type="match status" value="1"/>
</dbReference>
<dbReference type="PROSITE" id="PS50994">
    <property type="entry name" value="INTEGRASE"/>
    <property type="match status" value="1"/>
</dbReference>
<accession>A0A9Q3BSD5</accession>
<keyword evidence="1" id="KW-0378">Hydrolase</keyword>
<keyword evidence="6" id="KW-1185">Reference proteome</keyword>
<evidence type="ECO:0000256" key="3">
    <source>
        <dbReference type="SAM" id="MobiDB-lite"/>
    </source>
</evidence>
<keyword evidence="1" id="KW-0645">Protease</keyword>
<gene>
    <name evidence="5" type="ORF">O181_009742</name>
</gene>
<dbReference type="InterPro" id="IPR001584">
    <property type="entry name" value="Integrase_cat-core"/>
</dbReference>
<protein>
    <recommendedName>
        <fullName evidence="4">Integrase catalytic domain-containing protein</fullName>
    </recommendedName>
</protein>
<dbReference type="Pfam" id="PF22936">
    <property type="entry name" value="Pol_BBD"/>
    <property type="match status" value="1"/>
</dbReference>
<dbReference type="InterPro" id="IPR043502">
    <property type="entry name" value="DNA/RNA_pol_sf"/>
</dbReference>
<dbReference type="GO" id="GO:0005634">
    <property type="term" value="C:nucleus"/>
    <property type="evidence" value="ECO:0007669"/>
    <property type="project" value="UniProtKB-ARBA"/>
</dbReference>
<keyword evidence="2" id="KW-0694">RNA-binding</keyword>
<dbReference type="InterPro" id="IPR025724">
    <property type="entry name" value="GAG-pre-integrase_dom"/>
</dbReference>
<dbReference type="PANTHER" id="PTHR11439:SF483">
    <property type="entry name" value="PEPTIDE SYNTHASE GLIP-LIKE, PUTATIVE (AFU_ORTHOLOGUE AFUA_3G12920)-RELATED"/>
    <property type="match status" value="1"/>
</dbReference>
<dbReference type="InterPro" id="IPR013103">
    <property type="entry name" value="RVT_2"/>
</dbReference>
<organism evidence="5 6">
    <name type="scientific">Austropuccinia psidii MF-1</name>
    <dbReference type="NCBI Taxonomy" id="1389203"/>
    <lineage>
        <taxon>Eukaryota</taxon>
        <taxon>Fungi</taxon>
        <taxon>Dikarya</taxon>
        <taxon>Basidiomycota</taxon>
        <taxon>Pucciniomycotina</taxon>
        <taxon>Pucciniomycetes</taxon>
        <taxon>Pucciniales</taxon>
        <taxon>Sphaerophragmiaceae</taxon>
        <taxon>Austropuccinia</taxon>
    </lineage>
</organism>
<evidence type="ECO:0000313" key="6">
    <source>
        <dbReference type="Proteomes" id="UP000765509"/>
    </source>
</evidence>
<evidence type="ECO:0000256" key="1">
    <source>
        <dbReference type="ARBA" id="ARBA00022750"/>
    </source>
</evidence>
<dbReference type="Proteomes" id="UP000765509">
    <property type="component" value="Unassembled WGS sequence"/>
</dbReference>
<dbReference type="InterPro" id="IPR054722">
    <property type="entry name" value="PolX-like_BBD"/>
</dbReference>
<evidence type="ECO:0000259" key="4">
    <source>
        <dbReference type="PROSITE" id="PS50994"/>
    </source>
</evidence>
<dbReference type="Pfam" id="PF00665">
    <property type="entry name" value="rve"/>
    <property type="match status" value="1"/>
</dbReference>
<keyword evidence="1" id="KW-0064">Aspartyl protease</keyword>
<dbReference type="Pfam" id="PF07727">
    <property type="entry name" value="RVT_2"/>
    <property type="match status" value="1"/>
</dbReference>
<feature type="compositionally biased region" description="Basic residues" evidence="3">
    <location>
        <begin position="227"/>
        <end position="244"/>
    </location>
</feature>
<dbReference type="PANTHER" id="PTHR11439">
    <property type="entry name" value="GAG-POL-RELATED RETROTRANSPOSON"/>
    <property type="match status" value="1"/>
</dbReference>
<dbReference type="GO" id="GO:0003723">
    <property type="term" value="F:RNA binding"/>
    <property type="evidence" value="ECO:0007669"/>
    <property type="project" value="UniProtKB-KW"/>
</dbReference>
<name>A0A9Q3BSD5_9BASI</name>
<feature type="region of interest" description="Disordered" evidence="3">
    <location>
        <begin position="209"/>
        <end position="258"/>
    </location>
</feature>
<dbReference type="OrthoDB" id="2506833at2759"/>
<dbReference type="GO" id="GO:0015074">
    <property type="term" value="P:DNA integration"/>
    <property type="evidence" value="ECO:0007669"/>
    <property type="project" value="InterPro"/>
</dbReference>
<dbReference type="EMBL" id="AVOT02002339">
    <property type="protein sequence ID" value="MBW0470027.1"/>
    <property type="molecule type" value="Genomic_DNA"/>
</dbReference>
<dbReference type="Pfam" id="PF13976">
    <property type="entry name" value="gag_pre-integrs"/>
    <property type="match status" value="1"/>
</dbReference>
<feature type="domain" description="Integrase catalytic" evidence="4">
    <location>
        <begin position="477"/>
        <end position="647"/>
    </location>
</feature>